<keyword evidence="1" id="KW-0812">Transmembrane</keyword>
<keyword evidence="3" id="KW-1185">Reference proteome</keyword>
<comment type="caution">
    <text evidence="2">The sequence shown here is derived from an EMBL/GenBank/DDBJ whole genome shotgun (WGS) entry which is preliminary data.</text>
</comment>
<keyword evidence="1" id="KW-1133">Transmembrane helix</keyword>
<reference evidence="2" key="2">
    <citation type="submission" date="2020-09" db="EMBL/GenBank/DDBJ databases">
        <authorList>
            <person name="Sun Q."/>
            <person name="Zhou Y."/>
        </authorList>
    </citation>
    <scope>NUCLEOTIDE SEQUENCE</scope>
    <source>
        <strain evidence="2">CGMCC 4.7272</strain>
    </source>
</reference>
<accession>A0A917KM97</accession>
<proteinExistence type="predicted"/>
<keyword evidence="1" id="KW-0472">Membrane</keyword>
<dbReference type="AlphaFoldDB" id="A0A917KM97"/>
<dbReference type="EMBL" id="BMMU01000003">
    <property type="protein sequence ID" value="GGJ17312.1"/>
    <property type="molecule type" value="Genomic_DNA"/>
</dbReference>
<evidence type="ECO:0000313" key="3">
    <source>
        <dbReference type="Proteomes" id="UP000625682"/>
    </source>
</evidence>
<protein>
    <submittedName>
        <fullName evidence="2">Uncharacterized protein</fullName>
    </submittedName>
</protein>
<reference evidence="2" key="1">
    <citation type="journal article" date="2014" name="Int. J. Syst. Evol. Microbiol.">
        <title>Complete genome sequence of Corynebacterium casei LMG S-19264T (=DSM 44701T), isolated from a smear-ripened cheese.</title>
        <authorList>
            <consortium name="US DOE Joint Genome Institute (JGI-PGF)"/>
            <person name="Walter F."/>
            <person name="Albersmeier A."/>
            <person name="Kalinowski J."/>
            <person name="Ruckert C."/>
        </authorList>
    </citation>
    <scope>NUCLEOTIDE SEQUENCE</scope>
    <source>
        <strain evidence="2">CGMCC 4.7272</strain>
    </source>
</reference>
<sequence>MKPLRPAGARSGYGGPLVEPVRPADDDRVSELIGFAVAIAGPLVGFDGVLTTGLPLLTALVSVIGGLACPELGLHWHWHWR</sequence>
<dbReference type="Proteomes" id="UP000625682">
    <property type="component" value="Unassembled WGS sequence"/>
</dbReference>
<evidence type="ECO:0000256" key="1">
    <source>
        <dbReference type="SAM" id="Phobius"/>
    </source>
</evidence>
<evidence type="ECO:0000313" key="2">
    <source>
        <dbReference type="EMBL" id="GGJ17312.1"/>
    </source>
</evidence>
<feature type="transmembrane region" description="Helical" evidence="1">
    <location>
        <begin position="56"/>
        <end position="78"/>
    </location>
</feature>
<name>A0A917KM97_9ACTN</name>
<feature type="transmembrane region" description="Helical" evidence="1">
    <location>
        <begin position="32"/>
        <end position="50"/>
    </location>
</feature>
<gene>
    <name evidence="2" type="ORF">GCM10012282_11940</name>
</gene>
<organism evidence="2 3">
    <name type="scientific">Streptomyces lacrimifluminis</name>
    <dbReference type="NCBI Taxonomy" id="1500077"/>
    <lineage>
        <taxon>Bacteria</taxon>
        <taxon>Bacillati</taxon>
        <taxon>Actinomycetota</taxon>
        <taxon>Actinomycetes</taxon>
        <taxon>Kitasatosporales</taxon>
        <taxon>Streptomycetaceae</taxon>
        <taxon>Streptomyces</taxon>
    </lineage>
</organism>